<sequence length="90" mass="9889">MKFAGSVLAAGLMVSLAGCASSTGSEEMTLAEGAERECRSIKEFGSMLPKRICNNKATWADIDERNEEQAKEFKDKIDSRYTPIPREPGM</sequence>
<gene>
    <name evidence="1" type="ORF">MGWOODY_Hyp841</name>
</gene>
<dbReference type="PROSITE" id="PS51257">
    <property type="entry name" value="PROKAR_LIPOPROTEIN"/>
    <property type="match status" value="1"/>
</dbReference>
<name>A0A160U126_9ZZZZ</name>
<accession>A0A160U126</accession>
<evidence type="ECO:0008006" key="2">
    <source>
        <dbReference type="Google" id="ProtNLM"/>
    </source>
</evidence>
<dbReference type="EMBL" id="CZQD01000038">
    <property type="protein sequence ID" value="CUS57238.1"/>
    <property type="molecule type" value="Genomic_DNA"/>
</dbReference>
<protein>
    <recommendedName>
        <fullName evidence="2">Lipoprotein</fullName>
    </recommendedName>
</protein>
<organism evidence="1">
    <name type="scientific">hydrothermal vent metagenome</name>
    <dbReference type="NCBI Taxonomy" id="652676"/>
    <lineage>
        <taxon>unclassified sequences</taxon>
        <taxon>metagenomes</taxon>
        <taxon>ecological metagenomes</taxon>
    </lineage>
</organism>
<dbReference type="AlphaFoldDB" id="A0A160U126"/>
<reference evidence="1" key="1">
    <citation type="submission" date="2015-10" db="EMBL/GenBank/DDBJ databases">
        <authorList>
            <person name="Gilbert D.G."/>
        </authorList>
    </citation>
    <scope>NUCLEOTIDE SEQUENCE</scope>
</reference>
<evidence type="ECO:0000313" key="1">
    <source>
        <dbReference type="EMBL" id="CUS57238.1"/>
    </source>
</evidence>
<proteinExistence type="predicted"/>